<dbReference type="Gene3D" id="2.30.110.10">
    <property type="entry name" value="Electron Transport, Fmn-binding Protein, Chain A"/>
    <property type="match status" value="2"/>
</dbReference>
<proteinExistence type="predicted"/>
<dbReference type="InterPro" id="IPR012349">
    <property type="entry name" value="Split_barrel_FMN-bd"/>
</dbReference>
<organism evidence="1 2">
    <name type="scientific">Dyadobacter subterraneus</name>
    <dbReference type="NCBI Taxonomy" id="2773304"/>
    <lineage>
        <taxon>Bacteria</taxon>
        <taxon>Pseudomonadati</taxon>
        <taxon>Bacteroidota</taxon>
        <taxon>Cytophagia</taxon>
        <taxon>Cytophagales</taxon>
        <taxon>Spirosomataceae</taxon>
        <taxon>Dyadobacter</taxon>
    </lineage>
</organism>
<evidence type="ECO:0000313" key="1">
    <source>
        <dbReference type="EMBL" id="MBE9463601.1"/>
    </source>
</evidence>
<sequence length="295" mass="33070">MANSVFHSGELYVQQSTGEEYFAMQNGSIIKDVIGGGAVNFVQSQKFFLAASQDREGNIWPSVLSGDPGFVVVTDAHHILLNPDLLRSDSGDIFWENIHQNSSVGLLFIDLLSRRRFRINGQIIQREKFWEIEIEQAFPNCPKYIQRREVEFSGHEANLASHDLTKWIDQADTIFVASSDGGGNLDVSHRGGNPGFVTLAGESILRIPDYQGNSMFNTLGNFHENPHAGLLFIDFSNGETMQLIGKADIHLHDESASTFTGGTNRFWDFQIEKVVFLKSLENFSAHLIDYSHYNP</sequence>
<dbReference type="PANTHER" id="PTHR42815:SF2">
    <property type="entry name" value="FAD-BINDING, PUTATIVE (AFU_ORTHOLOGUE AFUA_6G07600)-RELATED"/>
    <property type="match status" value="1"/>
</dbReference>
<keyword evidence="2" id="KW-1185">Reference proteome</keyword>
<dbReference type="PANTHER" id="PTHR42815">
    <property type="entry name" value="FAD-BINDING, PUTATIVE (AFU_ORTHOLOGUE AFUA_6G07600)-RELATED"/>
    <property type="match status" value="1"/>
</dbReference>
<dbReference type="EMBL" id="JACYGY010000001">
    <property type="protein sequence ID" value="MBE9463601.1"/>
    <property type="molecule type" value="Genomic_DNA"/>
</dbReference>
<evidence type="ECO:0000313" key="2">
    <source>
        <dbReference type="Proteomes" id="UP000634134"/>
    </source>
</evidence>
<dbReference type="Proteomes" id="UP000634134">
    <property type="component" value="Unassembled WGS sequence"/>
</dbReference>
<comment type="caution">
    <text evidence="1">The sequence shown here is derived from an EMBL/GenBank/DDBJ whole genome shotgun (WGS) entry which is preliminary data.</text>
</comment>
<reference evidence="2" key="1">
    <citation type="submission" date="2023-07" db="EMBL/GenBank/DDBJ databases">
        <title>Dyadobacter sp. nov 'subterranea' isolated from contaminted grondwater.</title>
        <authorList>
            <person name="Szabo I."/>
            <person name="Al-Omari J."/>
            <person name="Szerdahelyi S.G."/>
            <person name="Rado J."/>
        </authorList>
    </citation>
    <scope>NUCLEOTIDE SEQUENCE [LARGE SCALE GENOMIC DNA]</scope>
    <source>
        <strain evidence="2">UP-52</strain>
    </source>
</reference>
<dbReference type="RefSeq" id="WP_194121720.1">
    <property type="nucleotide sequence ID" value="NZ_JACYGY010000001.1"/>
</dbReference>
<protein>
    <submittedName>
        <fullName evidence="1">Pyridoxamine 5'-phosphate oxidase family protein</fullName>
    </submittedName>
</protein>
<name>A0ABR9WDN3_9BACT</name>
<gene>
    <name evidence="1" type="ORF">IEE83_17065</name>
</gene>
<dbReference type="SUPFAM" id="SSF50475">
    <property type="entry name" value="FMN-binding split barrel"/>
    <property type="match status" value="1"/>
</dbReference>
<accession>A0ABR9WDN3</accession>